<feature type="binding site" description="axial binding residue" evidence="3">
    <location>
        <position position="432"/>
    </location>
    <ligand>
        <name>heme</name>
        <dbReference type="ChEBI" id="CHEBI:30413"/>
    </ligand>
    <ligandPart>
        <name>Fe</name>
        <dbReference type="ChEBI" id="CHEBI:18248"/>
    </ligandPart>
</feature>
<dbReference type="STRING" id="44941.A0A397V858"/>
<keyword evidence="1 3" id="KW-0479">Metal-binding</keyword>
<reference evidence="5 6" key="1">
    <citation type="submission" date="2018-06" db="EMBL/GenBank/DDBJ databases">
        <title>Comparative genomics reveals the genomic features of Rhizophagus irregularis, R. cerebriforme, R. diaphanum and Gigaspora rosea, and their symbiotic lifestyle signature.</title>
        <authorList>
            <person name="Morin E."/>
            <person name="San Clemente H."/>
            <person name="Chen E.C.H."/>
            <person name="De La Providencia I."/>
            <person name="Hainaut M."/>
            <person name="Kuo A."/>
            <person name="Kohler A."/>
            <person name="Murat C."/>
            <person name="Tang N."/>
            <person name="Roy S."/>
            <person name="Loubradou J."/>
            <person name="Henrissat B."/>
            <person name="Grigoriev I.V."/>
            <person name="Corradi N."/>
            <person name="Roux C."/>
            <person name="Martin F.M."/>
        </authorList>
    </citation>
    <scope>NUCLEOTIDE SEQUENCE [LARGE SCALE GENOMIC DNA]</scope>
    <source>
        <strain evidence="5 6">DAOM 194757</strain>
    </source>
</reference>
<dbReference type="PANTHER" id="PTHR24301:SF2">
    <property type="entry name" value="THROMBOXANE-A SYNTHASE"/>
    <property type="match status" value="1"/>
</dbReference>
<dbReference type="InterPro" id="IPR002401">
    <property type="entry name" value="Cyt_P450_E_grp-I"/>
</dbReference>
<dbReference type="EMBL" id="QKWP01000629">
    <property type="protein sequence ID" value="RIB17109.1"/>
    <property type="molecule type" value="Genomic_DNA"/>
</dbReference>
<dbReference type="GO" id="GO:0016705">
    <property type="term" value="F:oxidoreductase activity, acting on paired donors, with incorporation or reduction of molecular oxygen"/>
    <property type="evidence" value="ECO:0007669"/>
    <property type="project" value="InterPro"/>
</dbReference>
<dbReference type="GO" id="GO:0020037">
    <property type="term" value="F:heme binding"/>
    <property type="evidence" value="ECO:0007669"/>
    <property type="project" value="InterPro"/>
</dbReference>
<evidence type="ECO:0000313" key="6">
    <source>
        <dbReference type="Proteomes" id="UP000266673"/>
    </source>
</evidence>
<dbReference type="GO" id="GO:0005506">
    <property type="term" value="F:iron ion binding"/>
    <property type="evidence" value="ECO:0007669"/>
    <property type="project" value="InterPro"/>
</dbReference>
<protein>
    <submittedName>
        <fullName evidence="5">Cytochrome P450</fullName>
    </submittedName>
</protein>
<dbReference type="OrthoDB" id="2789670at2759"/>
<keyword evidence="2 3" id="KW-0408">Iron</keyword>
<comment type="caution">
    <text evidence="5">The sequence shown here is derived from an EMBL/GenBank/DDBJ whole genome shotgun (WGS) entry which is preliminary data.</text>
</comment>
<comment type="similarity">
    <text evidence="4">Belongs to the cytochrome P450 family.</text>
</comment>
<keyword evidence="4" id="KW-0503">Monooxygenase</keyword>
<accession>A0A397V858</accession>
<comment type="cofactor">
    <cofactor evidence="3">
        <name>heme</name>
        <dbReference type="ChEBI" id="CHEBI:30413"/>
    </cofactor>
</comment>
<keyword evidence="4" id="KW-0560">Oxidoreductase</keyword>
<dbReference type="PRINTS" id="PR00463">
    <property type="entry name" value="EP450I"/>
</dbReference>
<organism evidence="5 6">
    <name type="scientific">Gigaspora rosea</name>
    <dbReference type="NCBI Taxonomy" id="44941"/>
    <lineage>
        <taxon>Eukaryota</taxon>
        <taxon>Fungi</taxon>
        <taxon>Fungi incertae sedis</taxon>
        <taxon>Mucoromycota</taxon>
        <taxon>Glomeromycotina</taxon>
        <taxon>Glomeromycetes</taxon>
        <taxon>Diversisporales</taxon>
        <taxon>Gigasporaceae</taxon>
        <taxon>Gigaspora</taxon>
    </lineage>
</organism>
<dbReference type="InterPro" id="IPR001128">
    <property type="entry name" value="Cyt_P450"/>
</dbReference>
<evidence type="ECO:0000256" key="4">
    <source>
        <dbReference type="RuleBase" id="RU000461"/>
    </source>
</evidence>
<evidence type="ECO:0000256" key="1">
    <source>
        <dbReference type="ARBA" id="ARBA00022723"/>
    </source>
</evidence>
<evidence type="ECO:0000256" key="2">
    <source>
        <dbReference type="ARBA" id="ARBA00023004"/>
    </source>
</evidence>
<proteinExistence type="inferred from homology"/>
<dbReference type="InterPro" id="IPR036396">
    <property type="entry name" value="Cyt_P450_sf"/>
</dbReference>
<dbReference type="InterPro" id="IPR017972">
    <property type="entry name" value="Cyt_P450_CS"/>
</dbReference>
<dbReference type="CDD" id="cd00302">
    <property type="entry name" value="cytochrome_P450"/>
    <property type="match status" value="1"/>
</dbReference>
<dbReference type="Proteomes" id="UP000266673">
    <property type="component" value="Unassembled WGS sequence"/>
</dbReference>
<gene>
    <name evidence="5" type="ORF">C2G38_2142766</name>
</gene>
<dbReference type="SUPFAM" id="SSF48264">
    <property type="entry name" value="Cytochrome P450"/>
    <property type="match status" value="1"/>
</dbReference>
<dbReference type="GO" id="GO:0004497">
    <property type="term" value="F:monooxygenase activity"/>
    <property type="evidence" value="ECO:0007669"/>
    <property type="project" value="UniProtKB-KW"/>
</dbReference>
<keyword evidence="3 4" id="KW-0349">Heme</keyword>
<name>A0A397V858_9GLOM</name>
<keyword evidence="6" id="KW-1185">Reference proteome</keyword>
<evidence type="ECO:0000256" key="3">
    <source>
        <dbReference type="PIRSR" id="PIRSR602401-1"/>
    </source>
</evidence>
<evidence type="ECO:0000313" key="5">
    <source>
        <dbReference type="EMBL" id="RIB17109.1"/>
    </source>
</evidence>
<dbReference type="PROSITE" id="PS00086">
    <property type="entry name" value="CYTOCHROME_P450"/>
    <property type="match status" value="1"/>
</dbReference>
<dbReference type="AlphaFoldDB" id="A0A397V858"/>
<dbReference type="PRINTS" id="PR00385">
    <property type="entry name" value="P450"/>
</dbReference>
<dbReference type="Pfam" id="PF00067">
    <property type="entry name" value="p450"/>
    <property type="match status" value="1"/>
</dbReference>
<dbReference type="PANTHER" id="PTHR24301">
    <property type="entry name" value="THROMBOXANE-A SYNTHASE"/>
    <property type="match status" value="1"/>
</dbReference>
<dbReference type="Gene3D" id="1.10.630.10">
    <property type="entry name" value="Cytochrome P450"/>
    <property type="match status" value="1"/>
</dbReference>
<sequence>MFTSLQKKYGDICEFYLTGVRRIVIPRPEYVEKILNPSSKDTTFMLRFPYFEGFEEFGMSGRGLVANHDLKSWKFNRLFFDQAIQSPSFTNEAVELTNKLTQELEEYWKSLANLNLSSDKLQDDKNDWSLEIDISKWARRFTCDMITILVTGERSYSMASYHNVYNPVKVKSTGTLIEDSEKFIQGFSVHMSGFIYFMYLSPFLRHNLQIIKDKVKFIVENRDYLFEILDTIIKKRRKEIEEKPIGANLRHDMLTSLIITNTERDINSVKISRDNTFRPMTDVEIRGSLLDAFLGGIDTTANTFSFIVYYVCQYPQVKQNICAEIDSIFPPNTSIDLKYDDLLKLEYCDAVINEVGRIMPISNEVPRYVDNLCEIAGHQCEAGIMIHINIKGIHSHKDHWPNPEVFDPNRFYKNKLRHKFSLVTFGGGLRICPGRKLAVIESLSLMVMLFGKYDVELADMKTSLKAKTSGSTSCEELLVKIKPRK</sequence>